<gene>
    <name evidence="3" type="ORF">CVLEPA_LOCUS28118</name>
</gene>
<evidence type="ECO:0000256" key="2">
    <source>
        <dbReference type="SAM" id="Phobius"/>
    </source>
</evidence>
<dbReference type="Proteomes" id="UP001642483">
    <property type="component" value="Unassembled WGS sequence"/>
</dbReference>
<keyword evidence="2" id="KW-1133">Transmembrane helix</keyword>
<feature type="transmembrane region" description="Helical" evidence="2">
    <location>
        <begin position="427"/>
        <end position="447"/>
    </location>
</feature>
<feature type="transmembrane region" description="Helical" evidence="2">
    <location>
        <begin position="400"/>
        <end position="421"/>
    </location>
</feature>
<reference evidence="3 4" key="1">
    <citation type="submission" date="2024-02" db="EMBL/GenBank/DDBJ databases">
        <authorList>
            <person name="Daric V."/>
            <person name="Darras S."/>
        </authorList>
    </citation>
    <scope>NUCLEOTIDE SEQUENCE [LARGE SCALE GENOMIC DNA]</scope>
</reference>
<proteinExistence type="predicted"/>
<comment type="caution">
    <text evidence="3">The sequence shown here is derived from an EMBL/GenBank/DDBJ whole genome shotgun (WGS) entry which is preliminary data.</text>
</comment>
<evidence type="ECO:0000313" key="3">
    <source>
        <dbReference type="EMBL" id="CAK8694779.1"/>
    </source>
</evidence>
<accession>A0ABP0GSS2</accession>
<evidence type="ECO:0000256" key="1">
    <source>
        <dbReference type="SAM" id="MobiDB-lite"/>
    </source>
</evidence>
<protein>
    <submittedName>
        <fullName evidence="3">Uncharacterized protein</fullName>
    </submittedName>
</protein>
<feature type="compositionally biased region" description="Polar residues" evidence="1">
    <location>
        <begin position="366"/>
        <end position="375"/>
    </location>
</feature>
<keyword evidence="4" id="KW-1185">Reference proteome</keyword>
<keyword evidence="2" id="KW-0812">Transmembrane</keyword>
<feature type="region of interest" description="Disordered" evidence="1">
    <location>
        <begin position="337"/>
        <end position="386"/>
    </location>
</feature>
<evidence type="ECO:0000313" key="4">
    <source>
        <dbReference type="Proteomes" id="UP001642483"/>
    </source>
</evidence>
<sequence>MEQSNVTTMDNETHLRTPPFAPYHKTYWIVSEITLALLTAFALYLFACLAWYATITKCKPGREISCKKGKTLYRLCLVSVVMAIFRFVADQGVAIAGWHTDTGCVISVSVSTVFYSLSLYPVYIFLWMRQSIFYANPVLSHVLNPAVTVLSYVTLIVMLFGGAVLTVIYIIPDVTGWKYNASAEGCRDTAHKSGFDLVPTMVVCFTVCFQLGLLALFMYPLLTKKTQRYRTSSTAKRNTDSSQSEKHEESMSESPDAIDNNLPSETCSNGLTKGGNHSSACWESNYRLSLDSKDVLDTESKNHTCVDIRNDVNGKPPRFGSFQNSFIKKANVLYRKAPEREQGRKKKSKNRMSSSSFSDLMKRQRSASSVSSDNESGTKRKLKKNKTMQGQRVIRFIRKAFVLALICVISDVIFTIIQLMIKVPELVYLAIFDVNLMVNILCIIMSFRDWPRMIIPLCAG</sequence>
<name>A0ABP0GSS2_CLALP</name>
<feature type="compositionally biased region" description="Basic and acidic residues" evidence="1">
    <location>
        <begin position="237"/>
        <end position="250"/>
    </location>
</feature>
<feature type="compositionally biased region" description="Polar residues" evidence="1">
    <location>
        <begin position="261"/>
        <end position="278"/>
    </location>
</feature>
<feature type="transmembrane region" description="Helical" evidence="2">
    <location>
        <begin position="149"/>
        <end position="171"/>
    </location>
</feature>
<organism evidence="3 4">
    <name type="scientific">Clavelina lepadiformis</name>
    <name type="common">Light-bulb sea squirt</name>
    <name type="synonym">Ascidia lepadiformis</name>
    <dbReference type="NCBI Taxonomy" id="159417"/>
    <lineage>
        <taxon>Eukaryota</taxon>
        <taxon>Metazoa</taxon>
        <taxon>Chordata</taxon>
        <taxon>Tunicata</taxon>
        <taxon>Ascidiacea</taxon>
        <taxon>Aplousobranchia</taxon>
        <taxon>Clavelinidae</taxon>
        <taxon>Clavelina</taxon>
    </lineage>
</organism>
<feature type="region of interest" description="Disordered" evidence="1">
    <location>
        <begin position="230"/>
        <end position="278"/>
    </location>
</feature>
<feature type="transmembrane region" description="Helical" evidence="2">
    <location>
        <begin position="197"/>
        <end position="222"/>
    </location>
</feature>
<feature type="transmembrane region" description="Helical" evidence="2">
    <location>
        <begin position="109"/>
        <end position="128"/>
    </location>
</feature>
<feature type="transmembrane region" description="Helical" evidence="2">
    <location>
        <begin position="72"/>
        <end position="89"/>
    </location>
</feature>
<dbReference type="EMBL" id="CAWYQH010000141">
    <property type="protein sequence ID" value="CAK8694779.1"/>
    <property type="molecule type" value="Genomic_DNA"/>
</dbReference>
<feature type="transmembrane region" description="Helical" evidence="2">
    <location>
        <begin position="27"/>
        <end position="52"/>
    </location>
</feature>
<keyword evidence="2" id="KW-0472">Membrane</keyword>